<dbReference type="SUPFAM" id="SSF52374">
    <property type="entry name" value="Nucleotidylyl transferase"/>
    <property type="match status" value="1"/>
</dbReference>
<dbReference type="InterPro" id="IPR001278">
    <property type="entry name" value="Arg-tRNA-ligase"/>
</dbReference>
<keyword evidence="7 9" id="KW-0030">Aminoacyl-tRNA synthetase</keyword>
<evidence type="ECO:0000256" key="5">
    <source>
        <dbReference type="ARBA" id="ARBA00022840"/>
    </source>
</evidence>
<name>A0A1F7SHJ5_9BACT</name>
<sequence length="250" mass="29037">VEFDDFPPALLQKSDEATTYFTRDMATIKYRLKEWDPDLCIYEVGSEQTLHFKQVFKAAEMMGWTKKMKLYHLPHGLIRWATGKFSTRKGDTIHLSEVVDKAMEEARAVADKSQVNKDLNHEEKEEMIKAVAIGAIKFTDLAQDPKKDIIFDWGRMMDLQGDSGPYLQYAYARCQSVLNKSKIVEQKNIENLPEEVKVEEMVLLRELFKFEEKIVEAGERYNPAIVAEYLLSVARKYNEFYGKHRIIGQP</sequence>
<dbReference type="Pfam" id="PF05746">
    <property type="entry name" value="DALR_1"/>
    <property type="match status" value="1"/>
</dbReference>
<keyword evidence="3 9" id="KW-0436">Ligase</keyword>
<protein>
    <recommendedName>
        <fullName evidence="2">arginine--tRNA ligase</fullName>
        <ecNumber evidence="2">6.1.1.19</ecNumber>
    </recommendedName>
</protein>
<dbReference type="Gene3D" id="1.10.730.10">
    <property type="entry name" value="Isoleucyl-tRNA Synthetase, Domain 1"/>
    <property type="match status" value="1"/>
</dbReference>
<gene>
    <name evidence="11" type="ORF">A3K55_01815</name>
</gene>
<keyword evidence="6 9" id="KW-0648">Protein biosynthesis</keyword>
<feature type="domain" description="DALR anticodon binding" evidence="10">
    <location>
        <begin position="167"/>
        <end position="250"/>
    </location>
</feature>
<evidence type="ECO:0000256" key="6">
    <source>
        <dbReference type="ARBA" id="ARBA00022917"/>
    </source>
</evidence>
<dbReference type="GO" id="GO:0004814">
    <property type="term" value="F:arginine-tRNA ligase activity"/>
    <property type="evidence" value="ECO:0007669"/>
    <property type="project" value="UniProtKB-EC"/>
</dbReference>
<dbReference type="GO" id="GO:0006420">
    <property type="term" value="P:arginyl-tRNA aminoacylation"/>
    <property type="evidence" value="ECO:0007669"/>
    <property type="project" value="InterPro"/>
</dbReference>
<dbReference type="PANTHER" id="PTHR11956:SF5">
    <property type="entry name" value="ARGININE--TRNA LIGASE, CYTOPLASMIC"/>
    <property type="match status" value="1"/>
</dbReference>
<dbReference type="SUPFAM" id="SSF47323">
    <property type="entry name" value="Anticodon-binding domain of a subclass of class I aminoacyl-tRNA synthetases"/>
    <property type="match status" value="1"/>
</dbReference>
<reference evidence="11 12" key="1">
    <citation type="journal article" date="2016" name="Nat. Commun.">
        <title>Thousands of microbial genomes shed light on interconnected biogeochemical processes in an aquifer system.</title>
        <authorList>
            <person name="Anantharaman K."/>
            <person name="Brown C.T."/>
            <person name="Hug L.A."/>
            <person name="Sharon I."/>
            <person name="Castelle C.J."/>
            <person name="Probst A.J."/>
            <person name="Thomas B.C."/>
            <person name="Singh A."/>
            <person name="Wilkins M.J."/>
            <person name="Karaoz U."/>
            <person name="Brodie E.L."/>
            <person name="Williams K.H."/>
            <person name="Hubbard S.S."/>
            <person name="Banfield J.F."/>
        </authorList>
    </citation>
    <scope>NUCLEOTIDE SEQUENCE [LARGE SCALE GENOMIC DNA]</scope>
</reference>
<evidence type="ECO:0000256" key="3">
    <source>
        <dbReference type="ARBA" id="ARBA00022598"/>
    </source>
</evidence>
<dbReference type="InterPro" id="IPR035684">
    <property type="entry name" value="ArgRS_core"/>
</dbReference>
<feature type="non-terminal residue" evidence="11">
    <location>
        <position position="1"/>
    </location>
</feature>
<dbReference type="Proteomes" id="UP000185874">
    <property type="component" value="Unassembled WGS sequence"/>
</dbReference>
<evidence type="ECO:0000256" key="2">
    <source>
        <dbReference type="ARBA" id="ARBA00012837"/>
    </source>
</evidence>
<proteinExistence type="inferred from homology"/>
<evidence type="ECO:0000256" key="7">
    <source>
        <dbReference type="ARBA" id="ARBA00023146"/>
    </source>
</evidence>
<organism evidence="11 12">
    <name type="scientific">Candidatus Shapirobacteria bacterium RBG_13_44_7</name>
    <dbReference type="NCBI Taxonomy" id="1802149"/>
    <lineage>
        <taxon>Bacteria</taxon>
        <taxon>Candidatus Shapironibacteriota</taxon>
    </lineage>
</organism>
<evidence type="ECO:0000313" key="11">
    <source>
        <dbReference type="EMBL" id="OGL52708.1"/>
    </source>
</evidence>
<comment type="catalytic activity">
    <reaction evidence="8">
        <text>tRNA(Arg) + L-arginine + ATP = L-arginyl-tRNA(Arg) + AMP + diphosphate</text>
        <dbReference type="Rhea" id="RHEA:20301"/>
        <dbReference type="Rhea" id="RHEA-COMP:9658"/>
        <dbReference type="Rhea" id="RHEA-COMP:9673"/>
        <dbReference type="ChEBI" id="CHEBI:30616"/>
        <dbReference type="ChEBI" id="CHEBI:32682"/>
        <dbReference type="ChEBI" id="CHEBI:33019"/>
        <dbReference type="ChEBI" id="CHEBI:78442"/>
        <dbReference type="ChEBI" id="CHEBI:78513"/>
        <dbReference type="ChEBI" id="CHEBI:456215"/>
        <dbReference type="EC" id="6.1.1.19"/>
    </reaction>
</comment>
<dbReference type="InterPro" id="IPR009080">
    <property type="entry name" value="tRNAsynth_Ia_anticodon-bd"/>
</dbReference>
<evidence type="ECO:0000256" key="8">
    <source>
        <dbReference type="ARBA" id="ARBA00049339"/>
    </source>
</evidence>
<dbReference type="Gene3D" id="3.40.50.620">
    <property type="entry name" value="HUPs"/>
    <property type="match status" value="1"/>
</dbReference>
<evidence type="ECO:0000259" key="10">
    <source>
        <dbReference type="SMART" id="SM00836"/>
    </source>
</evidence>
<dbReference type="GO" id="GO:0005524">
    <property type="term" value="F:ATP binding"/>
    <property type="evidence" value="ECO:0007669"/>
    <property type="project" value="UniProtKB-KW"/>
</dbReference>
<evidence type="ECO:0000313" key="12">
    <source>
        <dbReference type="Proteomes" id="UP000185874"/>
    </source>
</evidence>
<evidence type="ECO:0000256" key="1">
    <source>
        <dbReference type="ARBA" id="ARBA00005594"/>
    </source>
</evidence>
<dbReference type="EMBL" id="MGDJ01000023">
    <property type="protein sequence ID" value="OGL52708.1"/>
    <property type="molecule type" value="Genomic_DNA"/>
</dbReference>
<comment type="caution">
    <text evidence="11">The sequence shown here is derived from an EMBL/GenBank/DDBJ whole genome shotgun (WGS) entry which is preliminary data.</text>
</comment>
<dbReference type="Pfam" id="PF00750">
    <property type="entry name" value="tRNA-synt_1d"/>
    <property type="match status" value="1"/>
</dbReference>
<keyword evidence="4 9" id="KW-0547">Nucleotide-binding</keyword>
<comment type="similarity">
    <text evidence="1 9">Belongs to the class-I aminoacyl-tRNA synthetase family.</text>
</comment>
<dbReference type="AlphaFoldDB" id="A0A1F7SHJ5"/>
<dbReference type="SMART" id="SM00836">
    <property type="entry name" value="DALR_1"/>
    <property type="match status" value="1"/>
</dbReference>
<keyword evidence="5 9" id="KW-0067">ATP-binding</keyword>
<evidence type="ECO:0000256" key="4">
    <source>
        <dbReference type="ARBA" id="ARBA00022741"/>
    </source>
</evidence>
<dbReference type="InterPro" id="IPR014729">
    <property type="entry name" value="Rossmann-like_a/b/a_fold"/>
</dbReference>
<evidence type="ECO:0000256" key="9">
    <source>
        <dbReference type="RuleBase" id="RU363038"/>
    </source>
</evidence>
<accession>A0A1F7SHJ5</accession>
<dbReference type="PANTHER" id="PTHR11956">
    <property type="entry name" value="ARGINYL-TRNA SYNTHETASE"/>
    <property type="match status" value="1"/>
</dbReference>
<dbReference type="InterPro" id="IPR008909">
    <property type="entry name" value="DALR_anticod-bd"/>
</dbReference>
<feature type="non-terminal residue" evidence="11">
    <location>
        <position position="250"/>
    </location>
</feature>
<dbReference type="EC" id="6.1.1.19" evidence="2"/>